<dbReference type="InterPro" id="IPR011043">
    <property type="entry name" value="Gal_Oxase/kelch_b-propeller"/>
</dbReference>
<protein>
    <submittedName>
        <fullName evidence="3">Uncharacterized protein</fullName>
    </submittedName>
</protein>
<sequence>MLLSLGMASPVARRLSRSTSSSLPAAKQLLFGLVALWSLTQVGLAQSLPYVPTTILLPNTNSVPLQQNVSCDVAYIFSPTDDSVSLLALNISSTIKSSDLTFDILSSELPFLASGNASFTPSIANNGTLIVYAGNCSSSSDAGVWTMDPPLDGSKGNWTQSALGSSNSGPGYLGAGLSFSTTLEPVMGPMDVYIYGGMCPGNVTDETLAQSEATYSNQMLRLSPSDSNTADYAVHSLTNKGAPIAEAGFTFTGLSPSISNRSGTVTQQANYVVLGGHTESAFVNISTAAIWSLPEESWGYVSIGTANSSGSTELAIKSTSTTMDPRSGHTAVLNEDGSALVILGGWVGNTQTAASPQLAILDLGLGYGGNGDWQWTIPEDQPSGSGIYGHGAALLPGNVMMVYGGYQISSSGSNSKRQTSTTQPSFLNLTSMSWSEDYTNPTYAASAGDDTSDDDDEDAARQLGLGLGLGLGFGAIILAILAYFLFRWRHVRKYSSREDIIRSLAQDTNHYLQDEPMMEHDGQDTSWYLGGHDPYMTGGRSLGYQSLQGGRGSIDAAGFSYTPAPMLRKPVPPRTSRGHYMPAPVSGYDSPMGHRPTRSGGIHPIYEADEETQTVEEPITPARDTARDSVHSDPFLTPVADRPLSFPQASHVSQSPGNESRPQTDPDVQDWMSDVDAADALLTGRMTTHSAGGAGRTSPVRRNTVKSIMSVRSGYNGDEDARTNSNLSDSSRGVSRSGSQRSHLRLGFGVSPATAAAEERSGTSSSDSSQPSYHTAKSIPTLQAEGPSLLLGRHEYDEDDAPGSPSKNKPRLSRGWLGSLRRVFSGSTPSSASPGSYLDTPMRDSMAGASDYDPQSGGLGTIAAGGLFRRKGGRGAWEAGDAGNDDDLPLGRRGMGDGDDEWDIEKAVEKRLVQVMFTVPREPLRIVNGEPDIESGESVVVIDPDTDERVEMDEKRRYELRDEPRTTTEMAESSYISERQPPHGEEVEEEDVILDKGKQRDNVDSALGSEIGPPTYIPTHRDTVDSGLGTDSDVPLERTMTRELEGLLPSSKAEARPDSFSSLEDPFFSSPSIRQRSRDSQHSDAPILSAQAVQLKRPERAMTRVLAMVESIESRSRSASPDRP</sequence>
<reference evidence="4" key="1">
    <citation type="journal article" date="2015" name="BMC Genomics">
        <title>Genomic and transcriptomic analysis of the endophytic fungus Pestalotiopsis fici reveals its lifestyle and high potential for synthesis of natural products.</title>
        <authorList>
            <person name="Wang X."/>
            <person name="Zhang X."/>
            <person name="Liu L."/>
            <person name="Xiang M."/>
            <person name="Wang W."/>
            <person name="Sun X."/>
            <person name="Che Y."/>
            <person name="Guo L."/>
            <person name="Liu G."/>
            <person name="Guo L."/>
            <person name="Wang C."/>
            <person name="Yin W.B."/>
            <person name="Stadler M."/>
            <person name="Zhang X."/>
            <person name="Liu X."/>
        </authorList>
    </citation>
    <scope>NUCLEOTIDE SEQUENCE [LARGE SCALE GENOMIC DNA]</scope>
    <source>
        <strain evidence="4">W106-1 / CGMCC3.15140</strain>
    </source>
</reference>
<dbReference type="InParanoid" id="W3X9S5"/>
<dbReference type="EMBL" id="KI912111">
    <property type="protein sequence ID" value="ETS82769.1"/>
    <property type="molecule type" value="Genomic_DNA"/>
</dbReference>
<feature type="compositionally biased region" description="Basic and acidic residues" evidence="1">
    <location>
        <begin position="1035"/>
        <end position="1045"/>
    </location>
</feature>
<dbReference type="SUPFAM" id="SSF50965">
    <property type="entry name" value="Galactose oxidase, central domain"/>
    <property type="match status" value="1"/>
</dbReference>
<dbReference type="HOGENOM" id="CLU_002057_1_0_1"/>
<feature type="region of interest" description="Disordered" evidence="1">
    <location>
        <begin position="873"/>
        <end position="899"/>
    </location>
</feature>
<feature type="region of interest" description="Disordered" evidence="1">
    <location>
        <begin position="710"/>
        <end position="854"/>
    </location>
</feature>
<proteinExistence type="predicted"/>
<evidence type="ECO:0000256" key="2">
    <source>
        <dbReference type="SAM" id="Phobius"/>
    </source>
</evidence>
<accession>W3X9S5</accession>
<organism evidence="3 4">
    <name type="scientific">Pestalotiopsis fici (strain W106-1 / CGMCC3.15140)</name>
    <dbReference type="NCBI Taxonomy" id="1229662"/>
    <lineage>
        <taxon>Eukaryota</taxon>
        <taxon>Fungi</taxon>
        <taxon>Dikarya</taxon>
        <taxon>Ascomycota</taxon>
        <taxon>Pezizomycotina</taxon>
        <taxon>Sordariomycetes</taxon>
        <taxon>Xylariomycetidae</taxon>
        <taxon>Amphisphaeriales</taxon>
        <taxon>Sporocadaceae</taxon>
        <taxon>Pestalotiopsis</taxon>
    </lineage>
</organism>
<evidence type="ECO:0000313" key="4">
    <source>
        <dbReference type="Proteomes" id="UP000030651"/>
    </source>
</evidence>
<gene>
    <name evidence="3" type="ORF">PFICI_04645</name>
</gene>
<evidence type="ECO:0000256" key="1">
    <source>
        <dbReference type="SAM" id="MobiDB-lite"/>
    </source>
</evidence>
<feature type="region of interest" description="Disordered" evidence="1">
    <location>
        <begin position="581"/>
        <end position="670"/>
    </location>
</feature>
<dbReference type="AlphaFoldDB" id="W3X9S5"/>
<evidence type="ECO:0000313" key="3">
    <source>
        <dbReference type="EMBL" id="ETS82769.1"/>
    </source>
</evidence>
<dbReference type="eggNOG" id="ENOG502SE7D">
    <property type="taxonomic scope" value="Eukaryota"/>
</dbReference>
<dbReference type="GeneID" id="19269658"/>
<feature type="transmembrane region" description="Helical" evidence="2">
    <location>
        <begin position="463"/>
        <end position="486"/>
    </location>
</feature>
<keyword evidence="4" id="KW-1185">Reference proteome</keyword>
<feature type="compositionally biased region" description="Polar residues" evidence="1">
    <location>
        <begin position="967"/>
        <end position="977"/>
    </location>
</feature>
<feature type="compositionally biased region" description="Basic and acidic residues" evidence="1">
    <location>
        <begin position="947"/>
        <end position="966"/>
    </location>
</feature>
<feature type="compositionally biased region" description="Low complexity" evidence="1">
    <location>
        <begin position="725"/>
        <end position="741"/>
    </location>
</feature>
<dbReference type="OMA" id="FGGMCPF"/>
<dbReference type="RefSeq" id="XP_007831417.1">
    <property type="nucleotide sequence ID" value="XM_007833226.1"/>
</dbReference>
<dbReference type="KEGG" id="pfy:PFICI_04645"/>
<feature type="compositionally biased region" description="Low complexity" evidence="1">
    <location>
        <begin position="762"/>
        <end position="772"/>
    </location>
</feature>
<dbReference type="OrthoDB" id="205993at2759"/>
<feature type="compositionally biased region" description="Basic and acidic residues" evidence="1">
    <location>
        <begin position="993"/>
        <end position="1003"/>
    </location>
</feature>
<keyword evidence="2" id="KW-0472">Membrane</keyword>
<feature type="region of interest" description="Disordered" evidence="1">
    <location>
        <begin position="940"/>
        <end position="1098"/>
    </location>
</feature>
<feature type="compositionally biased region" description="Polar residues" evidence="1">
    <location>
        <begin position="647"/>
        <end position="663"/>
    </location>
</feature>
<dbReference type="InterPro" id="IPR015915">
    <property type="entry name" value="Kelch-typ_b-propeller"/>
</dbReference>
<keyword evidence="2" id="KW-0812">Transmembrane</keyword>
<keyword evidence="2" id="KW-1133">Transmembrane helix</keyword>
<feature type="compositionally biased region" description="Low complexity" evidence="1">
    <location>
        <begin position="813"/>
        <end position="836"/>
    </location>
</feature>
<dbReference type="Gene3D" id="2.120.10.80">
    <property type="entry name" value="Kelch-type beta propeller"/>
    <property type="match status" value="1"/>
</dbReference>
<dbReference type="Proteomes" id="UP000030651">
    <property type="component" value="Unassembled WGS sequence"/>
</dbReference>
<name>W3X9S5_PESFW</name>